<dbReference type="RefSeq" id="WP_008863951.1">
    <property type="nucleotide sequence ID" value="NZ_GL883695.1"/>
</dbReference>
<keyword evidence="1" id="KW-0812">Transmembrane</keyword>
<dbReference type="HOGENOM" id="CLU_3133117_0_0_4"/>
<keyword evidence="3" id="KW-1185">Reference proteome</keyword>
<dbReference type="Proteomes" id="UP000005156">
    <property type="component" value="Unassembled WGS sequence"/>
</dbReference>
<evidence type="ECO:0000256" key="1">
    <source>
        <dbReference type="SAM" id="Phobius"/>
    </source>
</evidence>
<evidence type="ECO:0000313" key="2">
    <source>
        <dbReference type="EMBL" id="EGG55790.1"/>
    </source>
</evidence>
<evidence type="ECO:0000313" key="3">
    <source>
        <dbReference type="Proteomes" id="UP000005156"/>
    </source>
</evidence>
<gene>
    <name evidence="2" type="ORF">HMPREF9439_01043</name>
</gene>
<protein>
    <submittedName>
        <fullName evidence="2">Uncharacterized protein</fullName>
    </submittedName>
</protein>
<dbReference type="EMBL" id="AFBP01000022">
    <property type="protein sequence ID" value="EGG55790.1"/>
    <property type="molecule type" value="Genomic_DNA"/>
</dbReference>
<feature type="transmembrane region" description="Helical" evidence="1">
    <location>
        <begin position="20"/>
        <end position="41"/>
    </location>
</feature>
<sequence length="49" mass="5330">MNILHDLAEALTMVTAVPLYAALPVYLIGYGLAVWVIAKAIKAVKDIFK</sequence>
<dbReference type="eggNOG" id="ENOG502ZHKM">
    <property type="taxonomic scope" value="Bacteria"/>
</dbReference>
<proteinExistence type="predicted"/>
<accession>F3QJE2</accession>
<keyword evidence="1" id="KW-1133">Transmembrane helix</keyword>
<comment type="caution">
    <text evidence="2">The sequence shown here is derived from an EMBL/GenBank/DDBJ whole genome shotgun (WGS) entry which is preliminary data.</text>
</comment>
<dbReference type="AlphaFoldDB" id="F3QJE2"/>
<dbReference type="GeneID" id="51807201"/>
<organism evidence="2 3">
    <name type="scientific">Parasutterella excrementihominis YIT 11859</name>
    <dbReference type="NCBI Taxonomy" id="762966"/>
    <lineage>
        <taxon>Bacteria</taxon>
        <taxon>Pseudomonadati</taxon>
        <taxon>Pseudomonadota</taxon>
        <taxon>Betaproteobacteria</taxon>
        <taxon>Burkholderiales</taxon>
        <taxon>Sutterellaceae</taxon>
        <taxon>Parasutterella</taxon>
    </lineage>
</organism>
<reference evidence="2 3" key="1">
    <citation type="submission" date="2011-02" db="EMBL/GenBank/DDBJ databases">
        <authorList>
            <person name="Weinstock G."/>
            <person name="Sodergren E."/>
            <person name="Clifton S."/>
            <person name="Fulton L."/>
            <person name="Fulton B."/>
            <person name="Courtney L."/>
            <person name="Fronick C."/>
            <person name="Harrison M."/>
            <person name="Strong C."/>
            <person name="Farmer C."/>
            <person name="Delahaunty K."/>
            <person name="Markovic C."/>
            <person name="Hall O."/>
            <person name="Minx P."/>
            <person name="Tomlinson C."/>
            <person name="Mitreva M."/>
            <person name="Hou S."/>
            <person name="Chen J."/>
            <person name="Wollam A."/>
            <person name="Pepin K.H."/>
            <person name="Johnson M."/>
            <person name="Bhonagiri V."/>
            <person name="Zhang X."/>
            <person name="Suruliraj S."/>
            <person name="Warren W."/>
            <person name="Chinwalla A."/>
            <person name="Mardis E.R."/>
            <person name="Wilson R.K."/>
        </authorList>
    </citation>
    <scope>NUCLEOTIDE SEQUENCE [LARGE SCALE GENOMIC DNA]</scope>
    <source>
        <strain evidence="2 3">YIT 11859</strain>
    </source>
</reference>
<keyword evidence="1" id="KW-0472">Membrane</keyword>
<name>F3QJE2_9BURK</name>